<dbReference type="PANTHER" id="PTHR48090">
    <property type="entry name" value="UNDECAPRENYL-PHOSPHATE 4-DEOXY-4-FORMAMIDO-L-ARABINOSE TRANSFERASE-RELATED"/>
    <property type="match status" value="1"/>
</dbReference>
<keyword evidence="1" id="KW-1133">Transmembrane helix</keyword>
<feature type="transmembrane region" description="Helical" evidence="1">
    <location>
        <begin position="230"/>
        <end position="253"/>
    </location>
</feature>
<dbReference type="Proteomes" id="UP000886833">
    <property type="component" value="Unassembled WGS sequence"/>
</dbReference>
<dbReference type="Gene3D" id="3.90.550.10">
    <property type="entry name" value="Spore Coat Polysaccharide Biosynthesis Protein SpsA, Chain A"/>
    <property type="match status" value="1"/>
</dbReference>
<comment type="caution">
    <text evidence="3">The sequence shown here is derived from an EMBL/GenBank/DDBJ whole genome shotgun (WGS) entry which is preliminary data.</text>
</comment>
<evidence type="ECO:0000313" key="3">
    <source>
        <dbReference type="EMBL" id="HIT37791.1"/>
    </source>
</evidence>
<dbReference type="AlphaFoldDB" id="A0A9D1GBJ6"/>
<accession>A0A9D1GBJ6</accession>
<dbReference type="PANTHER" id="PTHR48090:SF8">
    <property type="entry name" value="GLYCOSYLTRANSFERASE CSBB-RELATED"/>
    <property type="match status" value="1"/>
</dbReference>
<evidence type="ECO:0000256" key="1">
    <source>
        <dbReference type="SAM" id="Phobius"/>
    </source>
</evidence>
<gene>
    <name evidence="3" type="ORF">IAB59_04890</name>
</gene>
<dbReference type="InterPro" id="IPR029044">
    <property type="entry name" value="Nucleotide-diphossugar_trans"/>
</dbReference>
<dbReference type="EMBL" id="DVKQ01000062">
    <property type="protein sequence ID" value="HIT37791.1"/>
    <property type="molecule type" value="Genomic_DNA"/>
</dbReference>
<dbReference type="SUPFAM" id="SSF53448">
    <property type="entry name" value="Nucleotide-diphospho-sugar transferases"/>
    <property type="match status" value="1"/>
</dbReference>
<feature type="transmembrane region" description="Helical" evidence="1">
    <location>
        <begin position="265"/>
        <end position="290"/>
    </location>
</feature>
<dbReference type="GO" id="GO:0005886">
    <property type="term" value="C:plasma membrane"/>
    <property type="evidence" value="ECO:0007669"/>
    <property type="project" value="TreeGrafter"/>
</dbReference>
<evidence type="ECO:0000259" key="2">
    <source>
        <dbReference type="Pfam" id="PF00535"/>
    </source>
</evidence>
<protein>
    <submittedName>
        <fullName evidence="3">Glycosyltransferase family 2 protein</fullName>
    </submittedName>
</protein>
<reference evidence="3" key="2">
    <citation type="journal article" date="2021" name="PeerJ">
        <title>Extensive microbial diversity within the chicken gut microbiome revealed by metagenomics and culture.</title>
        <authorList>
            <person name="Gilroy R."/>
            <person name="Ravi A."/>
            <person name="Getino M."/>
            <person name="Pursley I."/>
            <person name="Horton D.L."/>
            <person name="Alikhan N.F."/>
            <person name="Baker D."/>
            <person name="Gharbi K."/>
            <person name="Hall N."/>
            <person name="Watson M."/>
            <person name="Adriaenssens E.M."/>
            <person name="Foster-Nyarko E."/>
            <person name="Jarju S."/>
            <person name="Secka A."/>
            <person name="Antonio M."/>
            <person name="Oren A."/>
            <person name="Chaudhuri R.R."/>
            <person name="La Ragione R."/>
            <person name="Hildebrand F."/>
            <person name="Pallen M.J."/>
        </authorList>
    </citation>
    <scope>NUCLEOTIDE SEQUENCE</scope>
    <source>
        <strain evidence="3">CHK195-26880</strain>
    </source>
</reference>
<sequence length="311" mass="35883">MNKISIIVPCYNEEEAIPLFYKEVNKVMRKMKEVKFELLFINDGSIDNTLKEVKELAKSNKEVKYISFSRNFGKEAAMMAGLDYASGDYIAIMDVDLQDPPEMLEEMYNIIKNNEEIDCVGLKTDEHKEYGIFRRFFTSCYYKLVSKLSKTEMVPGARDFRLMTRQMVDAVLELKEYNRYSKGIFSFVGFETKWISYKVPKRVAGSSKWNIFKLFVYAIDAIVGFSTVPLTISIVVGVLFCFISIVAIIFIIVRTLIFGDPVDGWPSLVCIMFFLSGIQLFCTGIMGAYLSKTYTEVKRRPIYIIKETNYK</sequence>
<keyword evidence="1" id="KW-0472">Membrane</keyword>
<dbReference type="InterPro" id="IPR001173">
    <property type="entry name" value="Glyco_trans_2-like"/>
</dbReference>
<dbReference type="Pfam" id="PF00535">
    <property type="entry name" value="Glycos_transf_2"/>
    <property type="match status" value="1"/>
</dbReference>
<keyword evidence="1" id="KW-0812">Transmembrane</keyword>
<organism evidence="3 4">
    <name type="scientific">Candidatus Onthousia faecipullorum</name>
    <dbReference type="NCBI Taxonomy" id="2840887"/>
    <lineage>
        <taxon>Bacteria</taxon>
        <taxon>Bacillati</taxon>
        <taxon>Bacillota</taxon>
        <taxon>Bacilli</taxon>
        <taxon>Candidatus Onthousia</taxon>
    </lineage>
</organism>
<evidence type="ECO:0000313" key="4">
    <source>
        <dbReference type="Proteomes" id="UP000886833"/>
    </source>
</evidence>
<name>A0A9D1GBJ6_9FIRM</name>
<dbReference type="InterPro" id="IPR050256">
    <property type="entry name" value="Glycosyltransferase_2"/>
</dbReference>
<proteinExistence type="predicted"/>
<dbReference type="CDD" id="cd04187">
    <property type="entry name" value="DPM1_like_bac"/>
    <property type="match status" value="1"/>
</dbReference>
<feature type="domain" description="Glycosyltransferase 2-like" evidence="2">
    <location>
        <begin position="5"/>
        <end position="170"/>
    </location>
</feature>
<reference evidence="3" key="1">
    <citation type="submission" date="2020-10" db="EMBL/GenBank/DDBJ databases">
        <authorList>
            <person name="Gilroy R."/>
        </authorList>
    </citation>
    <scope>NUCLEOTIDE SEQUENCE</scope>
    <source>
        <strain evidence="3">CHK195-26880</strain>
    </source>
</reference>